<organism evidence="4 5">
    <name type="scientific">Sinanodonta woodiana</name>
    <name type="common">Chinese pond mussel</name>
    <name type="synonym">Anodonta woodiana</name>
    <dbReference type="NCBI Taxonomy" id="1069815"/>
    <lineage>
        <taxon>Eukaryota</taxon>
        <taxon>Metazoa</taxon>
        <taxon>Spiralia</taxon>
        <taxon>Lophotrochozoa</taxon>
        <taxon>Mollusca</taxon>
        <taxon>Bivalvia</taxon>
        <taxon>Autobranchia</taxon>
        <taxon>Heteroconchia</taxon>
        <taxon>Palaeoheterodonta</taxon>
        <taxon>Unionida</taxon>
        <taxon>Unionoidea</taxon>
        <taxon>Unionidae</taxon>
        <taxon>Unioninae</taxon>
        <taxon>Sinanodonta</taxon>
    </lineage>
</organism>
<dbReference type="InterPro" id="IPR050923">
    <property type="entry name" value="Cell_Proc_Reg/RNA_Proc"/>
</dbReference>
<name>A0ABD3WMY0_SINWO</name>
<dbReference type="Proteomes" id="UP001634394">
    <property type="component" value="Unassembled WGS sequence"/>
</dbReference>
<evidence type="ECO:0000313" key="4">
    <source>
        <dbReference type="EMBL" id="KAL3874661.1"/>
    </source>
</evidence>
<feature type="compositionally biased region" description="Acidic residues" evidence="2">
    <location>
        <begin position="578"/>
        <end position="591"/>
    </location>
</feature>
<feature type="compositionally biased region" description="Basic and acidic residues" evidence="2">
    <location>
        <begin position="10"/>
        <end position="20"/>
    </location>
</feature>
<feature type="region of interest" description="Disordered" evidence="2">
    <location>
        <begin position="693"/>
        <end position="770"/>
    </location>
</feature>
<dbReference type="EMBL" id="JBJQND010000006">
    <property type="protein sequence ID" value="KAL3874661.1"/>
    <property type="molecule type" value="Genomic_DNA"/>
</dbReference>
<keyword evidence="1" id="KW-0175">Coiled coil</keyword>
<evidence type="ECO:0000256" key="1">
    <source>
        <dbReference type="SAM" id="Coils"/>
    </source>
</evidence>
<dbReference type="SUPFAM" id="SSF49879">
    <property type="entry name" value="SMAD/FHA domain"/>
    <property type="match status" value="1"/>
</dbReference>
<dbReference type="AlphaFoldDB" id="A0ABD3WMY0"/>
<dbReference type="PANTHER" id="PTHR23308">
    <property type="entry name" value="NUCLEAR INHIBITOR OF PROTEIN PHOSPHATASE-1"/>
    <property type="match status" value="1"/>
</dbReference>
<feature type="compositionally biased region" description="Basic and acidic residues" evidence="2">
    <location>
        <begin position="592"/>
        <end position="611"/>
    </location>
</feature>
<dbReference type="InterPro" id="IPR000253">
    <property type="entry name" value="FHA_dom"/>
</dbReference>
<reference evidence="4 5" key="1">
    <citation type="submission" date="2024-11" db="EMBL/GenBank/DDBJ databases">
        <title>Chromosome-level genome assembly of the freshwater bivalve Anodonta woodiana.</title>
        <authorList>
            <person name="Chen X."/>
        </authorList>
    </citation>
    <scope>NUCLEOTIDE SEQUENCE [LARGE SCALE GENOMIC DNA]</scope>
    <source>
        <strain evidence="4">MN2024</strain>
        <tissue evidence="4">Gills</tissue>
    </source>
</reference>
<gene>
    <name evidence="4" type="ORF">ACJMK2_037643</name>
</gene>
<feature type="coiled-coil region" evidence="1">
    <location>
        <begin position="224"/>
        <end position="270"/>
    </location>
</feature>
<feature type="compositionally biased region" description="Basic and acidic residues" evidence="2">
    <location>
        <begin position="718"/>
        <end position="728"/>
    </location>
</feature>
<dbReference type="SMART" id="SM00240">
    <property type="entry name" value="FHA"/>
    <property type="match status" value="1"/>
</dbReference>
<evidence type="ECO:0000313" key="5">
    <source>
        <dbReference type="Proteomes" id="UP001634394"/>
    </source>
</evidence>
<evidence type="ECO:0000259" key="3">
    <source>
        <dbReference type="PROSITE" id="PS50006"/>
    </source>
</evidence>
<feature type="coiled-coil region" evidence="1">
    <location>
        <begin position="444"/>
        <end position="513"/>
    </location>
</feature>
<keyword evidence="5" id="KW-1185">Reference proteome</keyword>
<feature type="domain" description="FHA" evidence="3">
    <location>
        <begin position="135"/>
        <end position="191"/>
    </location>
</feature>
<comment type="caution">
    <text evidence="4">The sequence shown here is derived from an EMBL/GenBank/DDBJ whole genome shotgun (WGS) entry which is preliminary data.</text>
</comment>
<dbReference type="CDD" id="cd22677">
    <property type="entry name" value="FHA_Kanadaptin"/>
    <property type="match status" value="1"/>
</dbReference>
<feature type="region of interest" description="Disordered" evidence="2">
    <location>
        <begin position="1"/>
        <end position="97"/>
    </location>
</feature>
<dbReference type="CDD" id="cd19856">
    <property type="entry name" value="DSRM_Kanadaptin"/>
    <property type="match status" value="1"/>
</dbReference>
<feature type="region of interest" description="Disordered" evidence="2">
    <location>
        <begin position="550"/>
        <end position="624"/>
    </location>
</feature>
<dbReference type="PROSITE" id="PS50006">
    <property type="entry name" value="FHA_DOMAIN"/>
    <property type="match status" value="1"/>
</dbReference>
<dbReference type="Pfam" id="PF00498">
    <property type="entry name" value="FHA"/>
    <property type="match status" value="1"/>
</dbReference>
<feature type="compositionally biased region" description="Polar residues" evidence="2">
    <location>
        <begin position="55"/>
        <end position="66"/>
    </location>
</feature>
<accession>A0ABD3WMY0</accession>
<dbReference type="Gene3D" id="2.60.200.20">
    <property type="match status" value="1"/>
</dbReference>
<dbReference type="InterPro" id="IPR008984">
    <property type="entry name" value="SMAD_FHA_dom_sf"/>
</dbReference>
<evidence type="ECO:0000256" key="2">
    <source>
        <dbReference type="SAM" id="MobiDB-lite"/>
    </source>
</evidence>
<feature type="compositionally biased region" description="Polar residues" evidence="2">
    <location>
        <begin position="23"/>
        <end position="41"/>
    </location>
</feature>
<feature type="region of interest" description="Disordered" evidence="2">
    <location>
        <begin position="647"/>
        <end position="674"/>
    </location>
</feature>
<feature type="compositionally biased region" description="Basic and acidic residues" evidence="2">
    <location>
        <begin position="67"/>
        <end position="82"/>
    </location>
</feature>
<protein>
    <recommendedName>
        <fullName evidence="3">FHA domain-containing protein</fullName>
    </recommendedName>
</protein>
<feature type="compositionally biased region" description="Polar residues" evidence="2">
    <location>
        <begin position="563"/>
        <end position="573"/>
    </location>
</feature>
<proteinExistence type="predicted"/>
<sequence length="770" mass="86828">MEIQIESSTSEEKNSTECKEASFNASEISKTFKTPSVSIKASSKPKPSMHDAGKTDQNPPDTSSESITDKSVEELETRESKQNKLSPAEQLKQSQVAIPYKEPPWGGLAEQKYSFEIIKNGSVSGTVEMNDKAFYIFGRLPSCDVQMEHPSLSRYHAVVQYCATPMGEYEKGWYLYDLDSTHGTWINKYKVKSNVYQRLRVGHVVKFGGSTRLYILQGPDEDKEEESELTVAELKEQREKQNKEAELLRQAELMEEERNLQEQRQREEEIGCTWGMDEAVVEEDEEDEEIPAEIGLENESLYIDDPKKALKGFFEREGYDMPEYQFADASHGKRRCYVELPIDTPTGEPMVAEVVLTGKKKDAVVACALEACRILDRQGLLRASKHESRKKKKRNWEDDDFYDSDEDIYLDRTGTIEKKRQMRMKQSGKDELAVETYDSLVKKHTAIVQEIEAIQAKLDKAKADAAAYENEEVDALDAYMSAIKGGVMDTKTKMKLKRQLMELKQEEMKLSKLVKIAKPASMPGITSVVQSNLTSKALLTRAIPSVGKMKGFDHSKQARKPSQLPTDTASTVIKNEDFVEEVEEEEENEDEAPNRKPENITSENKHVEKILSKKSPATPKNNDLTNVTCNATSIFMDKIHLPDSSVKNEVDSKSAQHVSGPVGKTADTLTASSKRSIRGPTLPLAIVLQKLQEKAGGDSEEIIEEENIQKKESRKRSRPIDSKEVEQKSKKREKGTQGNYDGTDPDYATWVPPQNQSGDGKTYLNAKYGY</sequence>
<dbReference type="FunFam" id="2.60.200.20:FF:000054">
    <property type="entry name" value="Putative coiled-coil proteincoiled-coil protein"/>
    <property type="match status" value="1"/>
</dbReference>